<dbReference type="EMBL" id="JBICCN010000189">
    <property type="protein sequence ID" value="KAL3086775.1"/>
    <property type="molecule type" value="Genomic_DNA"/>
</dbReference>
<comment type="caution">
    <text evidence="2">The sequence shown here is derived from an EMBL/GenBank/DDBJ whole genome shotgun (WGS) entry which is preliminary data.</text>
</comment>
<keyword evidence="3" id="KW-1185">Reference proteome</keyword>
<feature type="compositionally biased region" description="Basic residues" evidence="1">
    <location>
        <begin position="147"/>
        <end position="161"/>
    </location>
</feature>
<evidence type="ECO:0000256" key="1">
    <source>
        <dbReference type="SAM" id="MobiDB-lite"/>
    </source>
</evidence>
<name>A0ABD2J849_HETSC</name>
<feature type="region of interest" description="Disordered" evidence="1">
    <location>
        <begin position="45"/>
        <end position="98"/>
    </location>
</feature>
<reference evidence="2 3" key="1">
    <citation type="submission" date="2024-10" db="EMBL/GenBank/DDBJ databases">
        <authorList>
            <person name="Kim D."/>
        </authorList>
    </citation>
    <scope>NUCLEOTIDE SEQUENCE [LARGE SCALE GENOMIC DNA]</scope>
    <source>
        <strain evidence="2">Taebaek</strain>
    </source>
</reference>
<dbReference type="Proteomes" id="UP001620645">
    <property type="component" value="Unassembled WGS sequence"/>
</dbReference>
<accession>A0ABD2J849</accession>
<dbReference type="AlphaFoldDB" id="A0ABD2J849"/>
<sequence length="230" mass="23898">MNNDMAYPPPQYIPLYPLSAAPNYVMARPLADGHFMAPIQAPMARDATTQQQRFGPPHTTPTAPPAAAQSAAPAHSVPPTLNPPAHSAAPPLNPPSTGAGPDIVSCRLLGNVNRSLLELIQVAHSQRIVLERLLMTVSVNQMSGRGGHGRRGNGRYRKKAKGSGNSFPSQKQGTVGGARPSRFQEATENPGPIGLVEKHTLGNGSGNEPAVAAVLPESDSNAASSSASST</sequence>
<evidence type="ECO:0000313" key="3">
    <source>
        <dbReference type="Proteomes" id="UP001620645"/>
    </source>
</evidence>
<organism evidence="2 3">
    <name type="scientific">Heterodera schachtii</name>
    <name type="common">Sugarbeet cyst nematode worm</name>
    <name type="synonym">Tylenchus schachtii</name>
    <dbReference type="NCBI Taxonomy" id="97005"/>
    <lineage>
        <taxon>Eukaryota</taxon>
        <taxon>Metazoa</taxon>
        <taxon>Ecdysozoa</taxon>
        <taxon>Nematoda</taxon>
        <taxon>Chromadorea</taxon>
        <taxon>Rhabditida</taxon>
        <taxon>Tylenchina</taxon>
        <taxon>Tylenchomorpha</taxon>
        <taxon>Tylenchoidea</taxon>
        <taxon>Heteroderidae</taxon>
        <taxon>Heteroderinae</taxon>
        <taxon>Heterodera</taxon>
    </lineage>
</organism>
<feature type="compositionally biased region" description="Polar residues" evidence="1">
    <location>
        <begin position="163"/>
        <end position="173"/>
    </location>
</feature>
<feature type="compositionally biased region" description="Low complexity" evidence="1">
    <location>
        <begin position="65"/>
        <end position="79"/>
    </location>
</feature>
<evidence type="ECO:0000313" key="2">
    <source>
        <dbReference type="EMBL" id="KAL3086775.1"/>
    </source>
</evidence>
<protein>
    <submittedName>
        <fullName evidence="2">Uncharacterized protein</fullName>
    </submittedName>
</protein>
<feature type="compositionally biased region" description="Low complexity" evidence="1">
    <location>
        <begin position="218"/>
        <end position="230"/>
    </location>
</feature>
<gene>
    <name evidence="2" type="ORF">niasHS_008373</name>
</gene>
<proteinExistence type="predicted"/>
<feature type="region of interest" description="Disordered" evidence="1">
    <location>
        <begin position="142"/>
        <end position="230"/>
    </location>
</feature>